<sequence>MKLGLMLGYSGAEMKLPVELVQRAEALGFDSVWTAEAYGSDATSPLAYLAAVTTRIRLGTSIMQLAGRTPAMAAMQAATIDALAGGDRFIAGLGVSGPQIVEDWYGQPWGKPYWRIRDYVSIMRKVFEREAPVTHEGREISLPYRGEGAMGIGKPLKSILHMNPKIPIWLGTGSESNVRLTAEIADGWFPLAFVPGMIDLYRPWLEEGFSRAGGGKSFADFEIQPMISVLVTDDVGRALARMKPGIALYVGGMGHRDKNFHNDMMVRRGYPEAAAKIQELYLAGRKREATLAVPDDYCDEAALV</sequence>
<dbReference type="PANTHER" id="PTHR43244:SF1">
    <property type="entry name" value="5,10-METHYLENETETRAHYDROMETHANOPTERIN REDUCTASE"/>
    <property type="match status" value="1"/>
</dbReference>
<keyword evidence="1" id="KW-0560">Oxidoreductase</keyword>
<comment type="caution">
    <text evidence="3">The sequence shown here is derived from an EMBL/GenBank/DDBJ whole genome shotgun (WGS) entry which is preliminary data.</text>
</comment>
<reference evidence="3" key="1">
    <citation type="journal article" date="2014" name="Front. Microbiol.">
        <title>High frequency of phylogenetically diverse reductive dehalogenase-homologous genes in deep subseafloor sedimentary metagenomes.</title>
        <authorList>
            <person name="Kawai M."/>
            <person name="Futagami T."/>
            <person name="Toyoda A."/>
            <person name="Takaki Y."/>
            <person name="Nishi S."/>
            <person name="Hori S."/>
            <person name="Arai W."/>
            <person name="Tsubouchi T."/>
            <person name="Morono Y."/>
            <person name="Uchiyama I."/>
            <person name="Ito T."/>
            <person name="Fujiyama A."/>
            <person name="Inagaki F."/>
            <person name="Takami H."/>
        </authorList>
    </citation>
    <scope>NUCLEOTIDE SEQUENCE</scope>
    <source>
        <strain evidence="3">Expedition CK06-06</strain>
    </source>
</reference>
<dbReference type="CDD" id="cd00347">
    <property type="entry name" value="Flavin_utilizing_monoxygenases"/>
    <property type="match status" value="1"/>
</dbReference>
<dbReference type="NCBIfam" id="TIGR03559">
    <property type="entry name" value="F420_Rv3520c"/>
    <property type="match status" value="1"/>
</dbReference>
<dbReference type="InterPro" id="IPR019951">
    <property type="entry name" value="F420_OxRdatse_Rv3520c_pred"/>
</dbReference>
<name>X0RFI6_9ZZZZ</name>
<feature type="domain" description="Luciferase-like" evidence="2">
    <location>
        <begin position="16"/>
        <end position="304"/>
    </location>
</feature>
<dbReference type="Pfam" id="PF00296">
    <property type="entry name" value="Bac_luciferase"/>
    <property type="match status" value="1"/>
</dbReference>
<dbReference type="AlphaFoldDB" id="X0RFI6"/>
<dbReference type="PANTHER" id="PTHR43244">
    <property type="match status" value="1"/>
</dbReference>
<protein>
    <recommendedName>
        <fullName evidence="2">Luciferase-like domain-containing protein</fullName>
    </recommendedName>
</protein>
<dbReference type="InterPro" id="IPR036661">
    <property type="entry name" value="Luciferase-like_sf"/>
</dbReference>
<dbReference type="GO" id="GO:0016705">
    <property type="term" value="F:oxidoreductase activity, acting on paired donors, with incorporation or reduction of molecular oxygen"/>
    <property type="evidence" value="ECO:0007669"/>
    <property type="project" value="InterPro"/>
</dbReference>
<dbReference type="CDD" id="cd01097">
    <property type="entry name" value="Tetrahydromethanopterin_reductase"/>
    <property type="match status" value="1"/>
</dbReference>
<feature type="non-terminal residue" evidence="3">
    <location>
        <position position="304"/>
    </location>
</feature>
<dbReference type="Gene3D" id="3.20.20.30">
    <property type="entry name" value="Luciferase-like domain"/>
    <property type="match status" value="1"/>
</dbReference>
<gene>
    <name evidence="3" type="ORF">S01H1_14608</name>
</gene>
<evidence type="ECO:0000256" key="1">
    <source>
        <dbReference type="ARBA" id="ARBA00023002"/>
    </source>
</evidence>
<evidence type="ECO:0000259" key="2">
    <source>
        <dbReference type="Pfam" id="PF00296"/>
    </source>
</evidence>
<dbReference type="InterPro" id="IPR011251">
    <property type="entry name" value="Luciferase-like_dom"/>
</dbReference>
<dbReference type="SUPFAM" id="SSF51679">
    <property type="entry name" value="Bacterial luciferase-like"/>
    <property type="match status" value="1"/>
</dbReference>
<dbReference type="EMBL" id="BARS01007606">
    <property type="protein sequence ID" value="GAF67669.1"/>
    <property type="molecule type" value="Genomic_DNA"/>
</dbReference>
<evidence type="ECO:0000313" key="3">
    <source>
        <dbReference type="EMBL" id="GAF67669.1"/>
    </source>
</evidence>
<dbReference type="InterPro" id="IPR050564">
    <property type="entry name" value="F420-G6PD/mer"/>
</dbReference>
<accession>X0RFI6</accession>
<organism evidence="3">
    <name type="scientific">marine sediment metagenome</name>
    <dbReference type="NCBI Taxonomy" id="412755"/>
    <lineage>
        <taxon>unclassified sequences</taxon>
        <taxon>metagenomes</taxon>
        <taxon>ecological metagenomes</taxon>
    </lineage>
</organism>
<proteinExistence type="predicted"/>